<dbReference type="CDD" id="cd12148">
    <property type="entry name" value="fungal_TF_MHR"/>
    <property type="match status" value="1"/>
</dbReference>
<sequence>MAGFDQAMHEFLVASYLEHVHQLYPILASDDFCLQKHQPAKTELGPRGLFIMYMVYSIACHTLPGNDPRMVLLSDTAFDAAKGSLGAVTEKADAEALQAVCLLALRSLFEPQTGNLSQQLAFAQRLLVEVKVRDIGSAGPDHHQFAPILFCLGMQSAAAYSKKSAFPQPPSLVITTVPGAAAQLHDLCVLQWKCLTRPGSAIQDLRLLPGQNAPPLFLAVHAETSFLIKPCERSALSLLSLYMREDMVFNVFTQQWVHRAVIWLVSNSRRETQQEGLHLAMRILDRCALKWSNARVLQETLQNPTGGG</sequence>
<evidence type="ECO:0000313" key="2">
    <source>
        <dbReference type="Proteomes" id="UP000660729"/>
    </source>
</evidence>
<gene>
    <name evidence="1" type="ORF">HII31_12252</name>
</gene>
<reference evidence="1" key="1">
    <citation type="submission" date="2020-04" db="EMBL/GenBank/DDBJ databases">
        <title>Draft genome resource of the tomato pathogen Pseudocercospora fuligena.</title>
        <authorList>
            <person name="Zaccaron A."/>
        </authorList>
    </citation>
    <scope>NUCLEOTIDE SEQUENCE</scope>
    <source>
        <strain evidence="1">PF001</strain>
    </source>
</reference>
<dbReference type="AlphaFoldDB" id="A0A8H6VGV2"/>
<name>A0A8H6VGV2_9PEZI</name>
<keyword evidence="2" id="KW-1185">Reference proteome</keyword>
<protein>
    <recommendedName>
        <fullName evidence="3">Transcription factor domain-containing protein</fullName>
    </recommendedName>
</protein>
<dbReference type="OrthoDB" id="25921at2759"/>
<comment type="caution">
    <text evidence="1">The sequence shown here is derived from an EMBL/GenBank/DDBJ whole genome shotgun (WGS) entry which is preliminary data.</text>
</comment>
<organism evidence="1 2">
    <name type="scientific">Pseudocercospora fuligena</name>
    <dbReference type="NCBI Taxonomy" id="685502"/>
    <lineage>
        <taxon>Eukaryota</taxon>
        <taxon>Fungi</taxon>
        <taxon>Dikarya</taxon>
        <taxon>Ascomycota</taxon>
        <taxon>Pezizomycotina</taxon>
        <taxon>Dothideomycetes</taxon>
        <taxon>Dothideomycetidae</taxon>
        <taxon>Mycosphaerellales</taxon>
        <taxon>Mycosphaerellaceae</taxon>
        <taxon>Pseudocercospora</taxon>
    </lineage>
</organism>
<proteinExistence type="predicted"/>
<dbReference type="EMBL" id="JABCIY010000256">
    <property type="protein sequence ID" value="KAF7186395.1"/>
    <property type="molecule type" value="Genomic_DNA"/>
</dbReference>
<evidence type="ECO:0008006" key="3">
    <source>
        <dbReference type="Google" id="ProtNLM"/>
    </source>
</evidence>
<evidence type="ECO:0000313" key="1">
    <source>
        <dbReference type="EMBL" id="KAF7186395.1"/>
    </source>
</evidence>
<dbReference type="Proteomes" id="UP000660729">
    <property type="component" value="Unassembled WGS sequence"/>
</dbReference>
<accession>A0A8H6VGV2</accession>